<keyword evidence="7" id="KW-0067">ATP-binding</keyword>
<comment type="caution">
    <text evidence="17">The sequence shown here is derived from an EMBL/GenBank/DDBJ whole genome shotgun (WGS) entry which is preliminary data.</text>
</comment>
<comment type="subunit">
    <text evidence="9">At low DSF concentrations, interacts with RpfF.</text>
</comment>
<dbReference type="InterPro" id="IPR004358">
    <property type="entry name" value="Sig_transdc_His_kin-like_C"/>
</dbReference>
<dbReference type="InterPro" id="IPR011006">
    <property type="entry name" value="CheY-like_superfamily"/>
</dbReference>
<dbReference type="Pfam" id="PF00072">
    <property type="entry name" value="Response_reg"/>
    <property type="match status" value="1"/>
</dbReference>
<keyword evidence="6 17" id="KW-0418">Kinase</keyword>
<evidence type="ECO:0000259" key="16">
    <source>
        <dbReference type="PROSITE" id="PS50113"/>
    </source>
</evidence>
<evidence type="ECO:0000256" key="1">
    <source>
        <dbReference type="ARBA" id="ARBA00000085"/>
    </source>
</evidence>
<dbReference type="PRINTS" id="PR00344">
    <property type="entry name" value="BCTRLSENSOR"/>
</dbReference>
<proteinExistence type="predicted"/>
<feature type="modified residue" description="4-aspartylphosphate" evidence="11">
    <location>
        <position position="682"/>
    </location>
</feature>
<dbReference type="CDD" id="cd00082">
    <property type="entry name" value="HisKA"/>
    <property type="match status" value="1"/>
</dbReference>
<evidence type="ECO:0000256" key="7">
    <source>
        <dbReference type="ARBA" id="ARBA00022840"/>
    </source>
</evidence>
<feature type="transmembrane region" description="Helical" evidence="12">
    <location>
        <begin position="155"/>
        <end position="174"/>
    </location>
</feature>
<keyword evidence="12" id="KW-0812">Transmembrane</keyword>
<dbReference type="Gene3D" id="3.30.450.20">
    <property type="entry name" value="PAS domain"/>
    <property type="match status" value="1"/>
</dbReference>
<dbReference type="SMART" id="SM00388">
    <property type="entry name" value="HisKA"/>
    <property type="match status" value="1"/>
</dbReference>
<dbReference type="Pfam" id="PF13426">
    <property type="entry name" value="PAS_9"/>
    <property type="match status" value="1"/>
</dbReference>
<evidence type="ECO:0000256" key="3">
    <source>
        <dbReference type="ARBA" id="ARBA00022553"/>
    </source>
</evidence>
<dbReference type="GO" id="GO:0000155">
    <property type="term" value="F:phosphorelay sensor kinase activity"/>
    <property type="evidence" value="ECO:0007669"/>
    <property type="project" value="InterPro"/>
</dbReference>
<keyword evidence="18" id="KW-1185">Reference proteome</keyword>
<dbReference type="AlphaFoldDB" id="A0A4V6PPC1"/>
<evidence type="ECO:0000259" key="15">
    <source>
        <dbReference type="PROSITE" id="PS50112"/>
    </source>
</evidence>
<dbReference type="Gene3D" id="3.30.565.10">
    <property type="entry name" value="Histidine kinase-like ATPase, C-terminal domain"/>
    <property type="match status" value="1"/>
</dbReference>
<dbReference type="InterPro" id="IPR003661">
    <property type="entry name" value="HisK_dim/P_dom"/>
</dbReference>
<feature type="domain" description="PAS" evidence="15">
    <location>
        <begin position="236"/>
        <end position="288"/>
    </location>
</feature>
<dbReference type="GO" id="GO:0005886">
    <property type="term" value="C:plasma membrane"/>
    <property type="evidence" value="ECO:0007669"/>
    <property type="project" value="TreeGrafter"/>
</dbReference>
<dbReference type="PROSITE" id="PS50113">
    <property type="entry name" value="PAC"/>
    <property type="match status" value="1"/>
</dbReference>
<dbReference type="PANTHER" id="PTHR43047">
    <property type="entry name" value="TWO-COMPONENT HISTIDINE PROTEIN KINASE"/>
    <property type="match status" value="1"/>
</dbReference>
<evidence type="ECO:0000259" key="14">
    <source>
        <dbReference type="PROSITE" id="PS50110"/>
    </source>
</evidence>
<accession>A0A4V6PPC1</accession>
<keyword evidence="8" id="KW-0902">Two-component regulatory system</keyword>
<evidence type="ECO:0000256" key="6">
    <source>
        <dbReference type="ARBA" id="ARBA00022777"/>
    </source>
</evidence>
<dbReference type="SMART" id="SM00091">
    <property type="entry name" value="PAS"/>
    <property type="match status" value="1"/>
</dbReference>
<dbReference type="GO" id="GO:0005524">
    <property type="term" value="F:ATP binding"/>
    <property type="evidence" value="ECO:0007669"/>
    <property type="project" value="UniProtKB-KW"/>
</dbReference>
<keyword evidence="3 11" id="KW-0597">Phosphoprotein</keyword>
<keyword evidence="5" id="KW-0547">Nucleotide-binding</keyword>
<dbReference type="Gene3D" id="3.40.50.2300">
    <property type="match status" value="1"/>
</dbReference>
<feature type="domain" description="Response regulatory" evidence="14">
    <location>
        <begin position="633"/>
        <end position="748"/>
    </location>
</feature>
<dbReference type="InterPro" id="IPR001610">
    <property type="entry name" value="PAC"/>
</dbReference>
<keyword evidence="4" id="KW-0808">Transferase</keyword>
<dbReference type="InterPro" id="IPR035965">
    <property type="entry name" value="PAS-like_dom_sf"/>
</dbReference>
<dbReference type="CDD" id="cd16922">
    <property type="entry name" value="HATPase_EvgS-ArcB-TorS-like"/>
    <property type="match status" value="1"/>
</dbReference>
<evidence type="ECO:0000256" key="9">
    <source>
        <dbReference type="ARBA" id="ARBA00064003"/>
    </source>
</evidence>
<name>A0A4V6PPC1_9RHOB</name>
<gene>
    <name evidence="17" type="ORF">E2L05_16390</name>
</gene>
<dbReference type="PROSITE" id="PS50110">
    <property type="entry name" value="RESPONSE_REGULATORY"/>
    <property type="match status" value="1"/>
</dbReference>
<dbReference type="InterPro" id="IPR000014">
    <property type="entry name" value="PAS"/>
</dbReference>
<dbReference type="PROSITE" id="PS50112">
    <property type="entry name" value="PAS"/>
    <property type="match status" value="1"/>
</dbReference>
<evidence type="ECO:0000256" key="11">
    <source>
        <dbReference type="PROSITE-ProRule" id="PRU00169"/>
    </source>
</evidence>
<protein>
    <recommendedName>
        <fullName evidence="10">Sensory/regulatory protein RpfC</fullName>
        <ecNumber evidence="2">2.7.13.3</ecNumber>
    </recommendedName>
</protein>
<dbReference type="EMBL" id="SMZO01000050">
    <property type="protein sequence ID" value="TDL85139.1"/>
    <property type="molecule type" value="Genomic_DNA"/>
</dbReference>
<dbReference type="PROSITE" id="PS50109">
    <property type="entry name" value="HIS_KIN"/>
    <property type="match status" value="1"/>
</dbReference>
<dbReference type="Gene3D" id="1.10.287.130">
    <property type="match status" value="1"/>
</dbReference>
<dbReference type="SUPFAM" id="SSF47384">
    <property type="entry name" value="Homodimeric domain of signal transducing histidine kinase"/>
    <property type="match status" value="1"/>
</dbReference>
<evidence type="ECO:0000259" key="13">
    <source>
        <dbReference type="PROSITE" id="PS50109"/>
    </source>
</evidence>
<dbReference type="SUPFAM" id="SSF52172">
    <property type="entry name" value="CheY-like"/>
    <property type="match status" value="1"/>
</dbReference>
<dbReference type="SMART" id="SM00448">
    <property type="entry name" value="REC"/>
    <property type="match status" value="1"/>
</dbReference>
<evidence type="ECO:0000256" key="10">
    <source>
        <dbReference type="ARBA" id="ARBA00068150"/>
    </source>
</evidence>
<keyword evidence="12" id="KW-0472">Membrane</keyword>
<dbReference type="NCBIfam" id="TIGR00229">
    <property type="entry name" value="sensory_box"/>
    <property type="match status" value="1"/>
</dbReference>
<dbReference type="Proteomes" id="UP000294562">
    <property type="component" value="Unassembled WGS sequence"/>
</dbReference>
<keyword evidence="12" id="KW-1133">Transmembrane helix</keyword>
<dbReference type="FunFam" id="1.10.287.130:FF:000002">
    <property type="entry name" value="Two-component osmosensing histidine kinase"/>
    <property type="match status" value="1"/>
</dbReference>
<evidence type="ECO:0000313" key="18">
    <source>
        <dbReference type="Proteomes" id="UP000294562"/>
    </source>
</evidence>
<evidence type="ECO:0000256" key="5">
    <source>
        <dbReference type="ARBA" id="ARBA00022741"/>
    </source>
</evidence>
<comment type="catalytic activity">
    <reaction evidence="1">
        <text>ATP + protein L-histidine = ADP + protein N-phospho-L-histidine.</text>
        <dbReference type="EC" id="2.7.13.3"/>
    </reaction>
</comment>
<dbReference type="InterPro" id="IPR003594">
    <property type="entry name" value="HATPase_dom"/>
</dbReference>
<dbReference type="Pfam" id="PF00512">
    <property type="entry name" value="HisKA"/>
    <property type="match status" value="1"/>
</dbReference>
<dbReference type="InterPro" id="IPR005467">
    <property type="entry name" value="His_kinase_dom"/>
</dbReference>
<dbReference type="SMART" id="SM00086">
    <property type="entry name" value="PAC"/>
    <property type="match status" value="1"/>
</dbReference>
<dbReference type="InterPro" id="IPR036890">
    <property type="entry name" value="HATPase_C_sf"/>
</dbReference>
<reference evidence="17 18" key="1">
    <citation type="submission" date="2019-03" db="EMBL/GenBank/DDBJ databases">
        <title>Rhodobacteraceae bacterium SM1902, a new member of the family Rhodobacteraceae isolated from Yantai.</title>
        <authorList>
            <person name="Sun Y."/>
        </authorList>
    </citation>
    <scope>NUCLEOTIDE SEQUENCE [LARGE SCALE GENOMIC DNA]</scope>
    <source>
        <strain evidence="17 18">SM1902</strain>
    </source>
</reference>
<feature type="domain" description="Histidine kinase" evidence="13">
    <location>
        <begin position="380"/>
        <end position="600"/>
    </location>
</feature>
<dbReference type="FunFam" id="3.30.565.10:FF:000010">
    <property type="entry name" value="Sensor histidine kinase RcsC"/>
    <property type="match status" value="1"/>
</dbReference>
<feature type="transmembrane region" description="Helical" evidence="12">
    <location>
        <begin position="128"/>
        <end position="148"/>
    </location>
</feature>
<evidence type="ECO:0000313" key="17">
    <source>
        <dbReference type="EMBL" id="TDL85139.1"/>
    </source>
</evidence>
<feature type="transmembrane region" description="Helical" evidence="12">
    <location>
        <begin position="102"/>
        <end position="122"/>
    </location>
</feature>
<dbReference type="InterPro" id="IPR001789">
    <property type="entry name" value="Sig_transdc_resp-reg_receiver"/>
</dbReference>
<dbReference type="CDD" id="cd00130">
    <property type="entry name" value="PAS"/>
    <property type="match status" value="1"/>
</dbReference>
<organism evidence="17 18">
    <name type="scientific">Meridianimarinicoccus aquatilis</name>
    <dbReference type="NCBI Taxonomy" id="2552766"/>
    <lineage>
        <taxon>Bacteria</taxon>
        <taxon>Pseudomonadati</taxon>
        <taxon>Pseudomonadota</taxon>
        <taxon>Alphaproteobacteria</taxon>
        <taxon>Rhodobacterales</taxon>
        <taxon>Paracoccaceae</taxon>
        <taxon>Meridianimarinicoccus</taxon>
    </lineage>
</organism>
<dbReference type="InterPro" id="IPR036097">
    <property type="entry name" value="HisK_dim/P_sf"/>
</dbReference>
<feature type="transmembrane region" description="Helical" evidence="12">
    <location>
        <begin position="61"/>
        <end position="81"/>
    </location>
</feature>
<dbReference type="EC" id="2.7.13.3" evidence="2"/>
<dbReference type="Pfam" id="PF02518">
    <property type="entry name" value="HATPase_c"/>
    <property type="match status" value="1"/>
</dbReference>
<dbReference type="RefSeq" id="WP_133343949.1">
    <property type="nucleotide sequence ID" value="NZ_SMZO01000050.1"/>
</dbReference>
<dbReference type="SUPFAM" id="SSF55874">
    <property type="entry name" value="ATPase domain of HSP90 chaperone/DNA topoisomerase II/histidine kinase"/>
    <property type="match status" value="1"/>
</dbReference>
<dbReference type="GO" id="GO:0009927">
    <property type="term" value="F:histidine phosphotransfer kinase activity"/>
    <property type="evidence" value="ECO:0007669"/>
    <property type="project" value="TreeGrafter"/>
</dbReference>
<dbReference type="SUPFAM" id="SSF55785">
    <property type="entry name" value="PYP-like sensor domain (PAS domain)"/>
    <property type="match status" value="1"/>
</dbReference>
<dbReference type="OrthoDB" id="9801651at2"/>
<dbReference type="SMART" id="SM00387">
    <property type="entry name" value="HATPase_c"/>
    <property type="match status" value="1"/>
</dbReference>
<dbReference type="PANTHER" id="PTHR43047:SF72">
    <property type="entry name" value="OSMOSENSING HISTIDINE PROTEIN KINASE SLN1"/>
    <property type="match status" value="1"/>
</dbReference>
<evidence type="ECO:0000256" key="4">
    <source>
        <dbReference type="ARBA" id="ARBA00022679"/>
    </source>
</evidence>
<evidence type="ECO:0000256" key="8">
    <source>
        <dbReference type="ARBA" id="ARBA00023012"/>
    </source>
</evidence>
<evidence type="ECO:0000256" key="2">
    <source>
        <dbReference type="ARBA" id="ARBA00012438"/>
    </source>
</evidence>
<dbReference type="CDD" id="cd17546">
    <property type="entry name" value="REC_hyHK_CKI1_RcsC-like"/>
    <property type="match status" value="1"/>
</dbReference>
<evidence type="ECO:0000256" key="12">
    <source>
        <dbReference type="SAM" id="Phobius"/>
    </source>
</evidence>
<feature type="transmembrane region" description="Helical" evidence="12">
    <location>
        <begin position="180"/>
        <end position="199"/>
    </location>
</feature>
<feature type="domain" description="PAC" evidence="16">
    <location>
        <begin position="308"/>
        <end position="362"/>
    </location>
</feature>
<dbReference type="InterPro" id="IPR000700">
    <property type="entry name" value="PAS-assoc_C"/>
</dbReference>
<sequence>MADGSSEETQRATENLAAFEARHTPRGLLIRYARGRISNFGTRQILTAAGAISLGILNAPWVGALSVVFALIGEAVDCLYLRHLLQKLQKGAADAPLRRNSSITAALQALSISCCVILAWVTDDDGSTTFFALAYLTAAAMNAGLVIAFHRQATVARLAVYGLTPFVLFGYDLVVEQTYYFGHDLFGVGIMGYVTYVLIKFFSDVHKKQKDTTRALLERQTALAKNATELRAQQLETRKLALVAQHANDSILITSPDWRVVWVNKAFSQQTGYSLSTISGRKPSEFLHGPRTNPDAVARIDLATREGRAHRDEIINYTATGREMWVEVNLVPIVNADNKVEMIISIEREITAAKTYARELAKAKQAAELAAQAKSDFLATMSHEIRTPMNGVIGMAELLCEAELDSQSQLYAETIRSSAEALLSILNDILDLSKLEAGKLDIVPIRFDPATAIADVVRLFQTEAMSKGLELRFEKGNDLPKMVMGDAGRLRQILLNLIGNAVKFTSKGDIRVQAECEETDRGYVLTIAVADSGIGIDAKMLEHVFDRFTQAETTTTRRFGGSGLGLTISKKLAKLMGGDIFATSIPEEGSIFTVSVHLGYAADADPETPTTSRESAPDVTTINEDIAPPRELRVLVADDNAINRMLLEKVLGSVHLTTLFAEDGQEALDMTLAHTPDVVFMDMSMPRMDGLEATRAIRLQHIEQPVIIALTANAFDTDREKCSEAGMDGFLSKPVRRPQLLEQLSAVARARNLAEPTLLAGAVTEDGT</sequence>